<evidence type="ECO:0000259" key="2">
    <source>
        <dbReference type="Pfam" id="PF25861"/>
    </source>
</evidence>
<evidence type="ECO:0000256" key="1">
    <source>
        <dbReference type="SAM" id="MobiDB-lite"/>
    </source>
</evidence>
<name>A0A4D4LFB0_STRVO</name>
<dbReference type="AlphaFoldDB" id="A0A4D4LFB0"/>
<feature type="region of interest" description="Disordered" evidence="1">
    <location>
        <begin position="574"/>
        <end position="641"/>
    </location>
</feature>
<dbReference type="NCBIfam" id="NF033446">
    <property type="entry name" value="BREX_PglZ_2"/>
    <property type="match status" value="1"/>
</dbReference>
<dbReference type="Proteomes" id="UP000301309">
    <property type="component" value="Unassembled WGS sequence"/>
</dbReference>
<feature type="region of interest" description="Disordered" evidence="1">
    <location>
        <begin position="486"/>
        <end position="560"/>
    </location>
</feature>
<feature type="compositionally biased region" description="Basic and acidic residues" evidence="1">
    <location>
        <begin position="494"/>
        <end position="530"/>
    </location>
</feature>
<comment type="caution">
    <text evidence="3">The sequence shown here is derived from an EMBL/GenBank/DDBJ whole genome shotgun (WGS) entry which is preliminary data.</text>
</comment>
<organism evidence="3 4">
    <name type="scientific">Streptomyces violaceusniger</name>
    <dbReference type="NCBI Taxonomy" id="68280"/>
    <lineage>
        <taxon>Bacteria</taxon>
        <taxon>Bacillati</taxon>
        <taxon>Actinomycetota</taxon>
        <taxon>Actinomycetes</taxon>
        <taxon>Kitasatosporales</taxon>
        <taxon>Streptomycetaceae</taxon>
        <taxon>Streptomyces</taxon>
        <taxon>Streptomyces violaceusniger group</taxon>
    </lineage>
</organism>
<dbReference type="Pfam" id="PF25861">
    <property type="entry name" value="PglZ_2nd"/>
    <property type="match status" value="1"/>
</dbReference>
<reference evidence="3 4" key="1">
    <citation type="journal article" date="2020" name="Int. J. Syst. Evol. Microbiol.">
        <title>Reclassification of Streptomyces castelarensis and Streptomyces sporoclivatus as later heterotypic synonyms of Streptomyces antimycoticus.</title>
        <authorList>
            <person name="Komaki H."/>
            <person name="Tamura T."/>
        </authorList>
    </citation>
    <scope>NUCLEOTIDE SEQUENCE [LARGE SCALE GENOMIC DNA]</scope>
    <source>
        <strain evidence="3 4">NBRC 13459</strain>
    </source>
</reference>
<dbReference type="InterPro" id="IPR058881">
    <property type="entry name" value="PglZ_2nd"/>
</dbReference>
<dbReference type="InterPro" id="IPR047992">
    <property type="entry name" value="BREX_PglZ"/>
</dbReference>
<proteinExistence type="predicted"/>
<feature type="compositionally biased region" description="Basic residues" evidence="1">
    <location>
        <begin position="547"/>
        <end position="556"/>
    </location>
</feature>
<gene>
    <name evidence="3" type="ORF">SVIO_072220</name>
</gene>
<feature type="compositionally biased region" description="Basic residues" evidence="1">
    <location>
        <begin position="632"/>
        <end position="641"/>
    </location>
</feature>
<dbReference type="EMBL" id="BJHW01000001">
    <property type="protein sequence ID" value="GDY56599.1"/>
    <property type="molecule type" value="Genomic_DNA"/>
</dbReference>
<sequence>MTTAPPQINRFTIEALLDTYASGLRDRRLMLVHGRYPDNAARVFTAKIGGEPRRVHVSDQASVLGIVDAWHRHRTDQTRDGEVLVVTTGVGDEQLGWDVRGHAVKRRTLTVENAEIVKQRFGAKELDPRMYRETWLLEALLDAEPHSGWQRVGSVLTRDAAVRALLVARLGLARTGADDAGDVAVDADTLLAWSRTPAGPTRFNELDAREREELKRWLGETAGAAVPVLMSLVEAGRGNDAMARGLLGSAMADPATGPDTVLAVGGLFGQARRADVLAFSDAVAGTLIRWIAEAKHNATARQRVFSVIDRADRLAAEAGLTDALRTSRFLLSSFTTQLRAVAMELERSPARAEATLADLRGHALATLHADRIAVAEMAVRVVRWLDTPQPRVESVASGVRAHLAEWGWVDRALNVLWSGDPVGDAVADHAYRAVHDTARARRDILDEQFAARLAAWSRTATAQNPGGCLVVENVLTEAAVPLFEGRQPPRAALGRHEQRRGGTDRRGGGTGRVDRGGTETARRAVRAEARRRLHAAFGDQDQPRLPPHGRGRHGRPVHRDRGLRRVLEAAPGHWPAIPQGVDRGTVRTPARRGVDHRPRLGRRGGRRPQHHRRGARPWTAGRTHPVADQRHHLPAHPPRRS</sequence>
<protein>
    <recommendedName>
        <fullName evidence="2">Alkaline phosphatase-like protein PglZ second domain-containing protein</fullName>
    </recommendedName>
</protein>
<feature type="domain" description="Alkaline phosphatase-like protein PglZ second" evidence="2">
    <location>
        <begin position="186"/>
        <end position="329"/>
    </location>
</feature>
<feature type="compositionally biased region" description="Basic residues" evidence="1">
    <location>
        <begin position="599"/>
        <end position="615"/>
    </location>
</feature>
<evidence type="ECO:0000313" key="4">
    <source>
        <dbReference type="Proteomes" id="UP000301309"/>
    </source>
</evidence>
<keyword evidence="4" id="KW-1185">Reference proteome</keyword>
<accession>A0A4D4LFB0</accession>
<evidence type="ECO:0000313" key="3">
    <source>
        <dbReference type="EMBL" id="GDY56599.1"/>
    </source>
</evidence>